<evidence type="ECO:0000313" key="9">
    <source>
        <dbReference type="Proteomes" id="UP001159663"/>
    </source>
</evidence>
<dbReference type="Pfam" id="PF17963">
    <property type="entry name" value="Big_9"/>
    <property type="match status" value="1"/>
</dbReference>
<dbReference type="SMART" id="SM00112">
    <property type="entry name" value="CA"/>
    <property type="match status" value="2"/>
</dbReference>
<dbReference type="InterPro" id="IPR015919">
    <property type="entry name" value="Cadherin-like_sf"/>
</dbReference>
<dbReference type="SMART" id="SM00159">
    <property type="entry name" value="PTX"/>
    <property type="match status" value="1"/>
</dbReference>
<sequence length="2029" mass="212080">ILAAFDLDALPNGATASGTFDYQVLDDNGALSNTVTSRIDIFGTNDEPVVTANTVATINEDNAITVTEAELLANASDIDNATLSVVNVQLVGTDATLIDNGDDTWTITPNANFSGDVTITYDVSDGLTTTASQLDVTVEAVADAVVASLAESVATDFEEADGWVNPEVFGWSTDNADGIVERSPETTYGGVDATNNVVEMEKFAGEASNMYRVLDTQPGATYTFELDVSGRNNATAADSQIEILWEGVVIDTVGYENFGWNHHAYELVSTQTNSRIEFRAADQSGSGGLVDNINLTFTGFVGDEDTAIPIDISAELTDTDGSETLSTSITGLPVGAVVTDGVNVKTVAAANEVIDMNGWDNSNVSITPPTDFNGNVDIVVAATSTEASNGDTLTTNIPIMLAVNAVNDAVETPVDVDIAASLVAEDLAIGSTVGITGLANDVDNTAAEVTYSLINENDTGAYTGPFTIATATGVVTVSQSLDRESAETHSFRIQADSTDGTNAISAVQTVTVTDVDEFDVSVATDIDATANIVDENATVGTTVGYTANATDADATTNTVTYRLMDSGPTTRLGSDGTIIANENGYTTYDGSASDINTVMYIGGDIPAGGVSSFTFEHLDGGRLIIDILSEDTVGAAGAANYKDLNGDGVQTNNMDLAIKVFDAAGNLVAQNDDGQAGADGSTSTWDPYSAWADSLTAGTYTVELREVAGDATPFLLSMTGNNSADLNPYEMAQSTADSRTTHVIDAATILANANDTDGDNIRIQSVENAQHGTVSINGNGDIEFVPNNDYAGPVSFTYTVVDPDGNTDQARITLNVTGTNTSGENAMLDADPEFIDSGTTPVDIPVAPYTGPLAIDTNTGVITVDDTIDHETDATLDFVVESTSADGSVSYTTTQTITVNDLNDDGITVTANATQNVDEDNAITLTQSDLLANSTPDVAGTALTANNVILVGTDATLTDNGDSTYTVTPNANFNGNIDLNFDVTDGQFTESTSMNLAVNSVNDAVTTIGNIVAAVDEDNTITLTQAELLANASDIEGDALTATNVAVVGTDATVTDNLDGTFTLTPDANFNGAINLTYDISDGTTNTATGIDLTVNAINDAPDSPLNTYNATEDQTFVLNDADLLANATDVEGDVISVTNVTYAGTDATMVDTGTIQLGNDTNNRIELDTRLDGYDAFTFQMEYTSTGTHTGGIENIFGAPPTGAQNNHFNVFVNNATSGLEMNLFGANVVFANSPDLNDGNTHNITIAWDSASGTMTAFNNGVAFDTKTESQGSVMGAGGYAIIGQEQDSYGGTFDANQAATNSELGHVSMSYDRVSNADIQTGADLADISTDVAFDVRVVNDTVVDAGPDAMTLTTAGDVSHVREYEFKPDANFNGDISIDVEYSDGTDTNTVTHTVNFAPVNDGPVATDPTDTLINDNESITYTEAELLANASDIDGETLSVTNVAYAGTDGTLVDNGDDTWTFTPNNAFTGTADLVVTVSDGTATANFTQKVDVNIAVSANDDGRDDSGLIGIMTSNTGVFNGQTVTVSAHNEESAPYAAWKAVDGVDAHVLNNSNSWAGDLLAPSGTGAIIGWYQVDLGQTTTLYQYDLKSIVNQAVGRDPKAWTFEGSDDGVNWNVLDTRANEDNWGSAETRSYTLNQPESYRYFRFNITENNGDAVWVGFDGFQMYTMITVDESDVNHDFDVLANDVNLDGDPLTITSLTDVVDKNGNVVGTVQVVNIGGTDQVRFSPNGAIAQGATEAASFTYTVSDGRSESTETVNFFLTGQYDAISAGASVETNVIEGNNIIMTVDELTANIDNPEGTVLTLSNFLVTNGTFVDHGDDTFTFSPAANFNGIMEITYDVSDGTTTLNASSEVTVLNEVIGTLIGENLDGGFDADAIYGLAGDDILSGGEGDDTLTGGAGDDTLTGEIGADTFAFINGDEGTVGTHAVDTITDFEVGTDHIDISQFFDSQPNSTGGDMANVIDIQEDNGNTIFSLKSDGNNIDQEIIVENTTLNEFYGGDSSGISEADILQKMIDDNNLIS</sequence>
<dbReference type="SUPFAM" id="SSF49785">
    <property type="entry name" value="Galactose-binding domain-like"/>
    <property type="match status" value="1"/>
</dbReference>
<evidence type="ECO:0000256" key="1">
    <source>
        <dbReference type="ARBA" id="ARBA00001913"/>
    </source>
</evidence>
<dbReference type="InterPro" id="IPR001759">
    <property type="entry name" value="PTX_dom"/>
</dbReference>
<evidence type="ECO:0000256" key="3">
    <source>
        <dbReference type="ARBA" id="ARBA00022837"/>
    </source>
</evidence>
<dbReference type="Gene3D" id="2.60.40.3440">
    <property type="match status" value="1"/>
</dbReference>
<dbReference type="Gene3D" id="2.60.120.260">
    <property type="entry name" value="Galactose-binding domain-like"/>
    <property type="match status" value="1"/>
</dbReference>
<dbReference type="InterPro" id="IPR001343">
    <property type="entry name" value="Hemolysn_Ca-bd"/>
</dbReference>
<dbReference type="CDD" id="cd11304">
    <property type="entry name" value="Cadherin_repeat"/>
    <property type="match status" value="2"/>
</dbReference>
<feature type="domain" description="Cadherin" evidence="7">
    <location>
        <begin position="785"/>
        <end position="909"/>
    </location>
</feature>
<gene>
    <name evidence="8" type="ORF">L8R85_24890</name>
</gene>
<feature type="domain" description="Cadherin" evidence="7">
    <location>
        <begin position="423"/>
        <end position="526"/>
    </location>
</feature>
<dbReference type="PROSITE" id="PS50022">
    <property type="entry name" value="FA58C_3"/>
    <property type="match status" value="1"/>
</dbReference>
<dbReference type="GO" id="GO:0007156">
    <property type="term" value="P:homophilic cell adhesion via plasma membrane adhesion molecules"/>
    <property type="evidence" value="ECO:0007669"/>
    <property type="project" value="InterPro"/>
</dbReference>
<comment type="cofactor">
    <cofactor evidence="1">
        <name>Ca(2+)</name>
        <dbReference type="ChEBI" id="CHEBI:29108"/>
    </cofactor>
</comment>
<proteinExistence type="predicted"/>
<dbReference type="Pfam" id="PF00353">
    <property type="entry name" value="HemolysinCabind"/>
    <property type="match status" value="1"/>
</dbReference>
<dbReference type="Proteomes" id="UP001159663">
    <property type="component" value="Unassembled WGS sequence"/>
</dbReference>
<dbReference type="PROSITE" id="PS00330">
    <property type="entry name" value="HEMOLYSIN_CALCIUM"/>
    <property type="match status" value="1"/>
</dbReference>
<reference evidence="8" key="1">
    <citation type="submission" date="2022-01" db="EMBL/GenBank/DDBJ databases">
        <title>Vibrio aestuarianus Clade A and Clade B isolates are associated with Pacific oyster (Crassostrea gigas) disease outbreaks across Ireland.</title>
        <authorList>
            <person name="Coyle N."/>
            <person name="O'Toole C."/>
            <person name="Thomas J.C.L."/>
            <person name="Ryder D."/>
            <person name="Cheslett D."/>
            <person name="Feist S."/>
            <person name="Bean T."/>
            <person name="Joseph A."/>
            <person name="Waina A."/>
            <person name="Feil E."/>
            <person name="Verner-Jeffreys D.W."/>
        </authorList>
    </citation>
    <scope>NUCLEOTIDE SEQUENCE</scope>
    <source>
        <strain evidence="8">S/17/14 A</strain>
    </source>
</reference>
<evidence type="ECO:0000256" key="4">
    <source>
        <dbReference type="ARBA" id="ARBA00023157"/>
    </source>
</evidence>
<dbReference type="InterPro" id="IPR011049">
    <property type="entry name" value="Serralysin-like_metalloprot_C"/>
</dbReference>
<dbReference type="InterPro" id="IPR000421">
    <property type="entry name" value="FA58C"/>
</dbReference>
<keyword evidence="5" id="KW-0325">Glycoprotein</keyword>
<keyword evidence="4" id="KW-1015">Disulfide bond</keyword>
<evidence type="ECO:0000259" key="7">
    <source>
        <dbReference type="PROSITE" id="PS50268"/>
    </source>
</evidence>
<dbReference type="InterPro" id="IPR018511">
    <property type="entry name" value="Hemolysin-typ_Ca-bd_CS"/>
</dbReference>
<dbReference type="InterPro" id="IPR013320">
    <property type="entry name" value="ConA-like_dom_sf"/>
</dbReference>
<dbReference type="Gene3D" id="2.60.40.60">
    <property type="entry name" value="Cadherins"/>
    <property type="match status" value="2"/>
</dbReference>
<evidence type="ECO:0000313" key="8">
    <source>
        <dbReference type="EMBL" id="MDH5924242.1"/>
    </source>
</evidence>
<dbReference type="SUPFAM" id="SSF51120">
    <property type="entry name" value="beta-Roll"/>
    <property type="match status" value="1"/>
</dbReference>
<keyword evidence="3" id="KW-0106">Calcium</keyword>
<dbReference type="PROSITE" id="PS50268">
    <property type="entry name" value="CADHERIN_2"/>
    <property type="match status" value="2"/>
</dbReference>
<dbReference type="SUPFAM" id="SSF49313">
    <property type="entry name" value="Cadherin-like"/>
    <property type="match status" value="1"/>
</dbReference>
<comment type="caution">
    <text evidence="8">The sequence shown here is derived from an EMBL/GenBank/DDBJ whole genome shotgun (WGS) entry which is preliminary data.</text>
</comment>
<dbReference type="Pfam" id="PF00754">
    <property type="entry name" value="F5_F8_type_C"/>
    <property type="match status" value="1"/>
</dbReference>
<dbReference type="InterPro" id="IPR008979">
    <property type="entry name" value="Galactose-bd-like_sf"/>
</dbReference>
<dbReference type="Pfam" id="PF00028">
    <property type="entry name" value="Cadherin"/>
    <property type="match status" value="1"/>
</dbReference>
<dbReference type="RefSeq" id="WP_280534834.1">
    <property type="nucleotide sequence ID" value="NZ_JAKMYX010000180.1"/>
</dbReference>
<dbReference type="PANTHER" id="PTHR19277">
    <property type="entry name" value="PENTRAXIN"/>
    <property type="match status" value="1"/>
</dbReference>
<dbReference type="NCBIfam" id="NF012211">
    <property type="entry name" value="tand_rpt_95"/>
    <property type="match status" value="6"/>
</dbReference>
<organism evidence="8 9">
    <name type="scientific">Vibrio splendidus</name>
    <dbReference type="NCBI Taxonomy" id="29497"/>
    <lineage>
        <taxon>Bacteria</taxon>
        <taxon>Pseudomonadati</taxon>
        <taxon>Pseudomonadota</taxon>
        <taxon>Gammaproteobacteria</taxon>
        <taxon>Vibrionales</taxon>
        <taxon>Vibrionaceae</taxon>
        <taxon>Vibrio</taxon>
    </lineage>
</organism>
<dbReference type="Pfam" id="PF00354">
    <property type="entry name" value="Pentaxin"/>
    <property type="match status" value="1"/>
</dbReference>
<evidence type="ECO:0000259" key="6">
    <source>
        <dbReference type="PROSITE" id="PS50022"/>
    </source>
</evidence>
<feature type="domain" description="F5/8 type C" evidence="6">
    <location>
        <begin position="1510"/>
        <end position="1672"/>
    </location>
</feature>
<dbReference type="PANTHER" id="PTHR19277:SF161">
    <property type="entry name" value="LAMININ G DOMAIN-CONTAINING PROTEIN"/>
    <property type="match status" value="1"/>
</dbReference>
<evidence type="ECO:0000256" key="5">
    <source>
        <dbReference type="ARBA" id="ARBA00023180"/>
    </source>
</evidence>
<keyword evidence="2" id="KW-0479">Metal-binding</keyword>
<dbReference type="InterPro" id="IPR051360">
    <property type="entry name" value="Neuronal_Pentraxin_Related"/>
</dbReference>
<dbReference type="InterPro" id="IPR041690">
    <property type="entry name" value="Cadherin_5"/>
</dbReference>
<dbReference type="GO" id="GO:0016020">
    <property type="term" value="C:membrane"/>
    <property type="evidence" value="ECO:0007669"/>
    <property type="project" value="InterPro"/>
</dbReference>
<dbReference type="GO" id="GO:0005509">
    <property type="term" value="F:calcium ion binding"/>
    <property type="evidence" value="ECO:0007669"/>
    <property type="project" value="InterPro"/>
</dbReference>
<dbReference type="EMBL" id="JAKMYX010000180">
    <property type="protein sequence ID" value="MDH5924242.1"/>
    <property type="molecule type" value="Genomic_DNA"/>
</dbReference>
<dbReference type="Gene3D" id="2.60.120.200">
    <property type="match status" value="1"/>
</dbReference>
<dbReference type="InterPro" id="IPR002126">
    <property type="entry name" value="Cadherin-like_dom"/>
</dbReference>
<name>A0AA43JYC8_VIBSP</name>
<evidence type="ECO:0000256" key="2">
    <source>
        <dbReference type="ARBA" id="ARBA00022723"/>
    </source>
</evidence>
<feature type="non-terminal residue" evidence="8">
    <location>
        <position position="1"/>
    </location>
</feature>
<dbReference type="Gene3D" id="2.60.40.2810">
    <property type="match status" value="1"/>
</dbReference>
<accession>A0AA43JYC8</accession>
<dbReference type="PRINTS" id="PR00313">
    <property type="entry name" value="CABNDNGRPT"/>
</dbReference>
<dbReference type="SUPFAM" id="SSF49899">
    <property type="entry name" value="Concanavalin A-like lectins/glucanases"/>
    <property type="match status" value="1"/>
</dbReference>
<protein>
    <submittedName>
        <fullName evidence="8">Tandem-95 repeat protein</fullName>
    </submittedName>
</protein>
<dbReference type="Pfam" id="PF17892">
    <property type="entry name" value="Cadherin_5"/>
    <property type="match status" value="7"/>
</dbReference>